<dbReference type="AlphaFoldDB" id="A0A5J5BCJ9"/>
<sequence length="76" mass="8760">MWASGRDWVEHCGPCEENTGIKRHCHSLPAILRTIRRRNKLKSALPLPPSLSSIRVPSHARSRCCRRRDTEEASER</sequence>
<dbReference type="Proteomes" id="UP000325577">
    <property type="component" value="Linkage Group LG14"/>
</dbReference>
<evidence type="ECO:0000313" key="2">
    <source>
        <dbReference type="Proteomes" id="UP000325577"/>
    </source>
</evidence>
<dbReference type="EMBL" id="CM018037">
    <property type="protein sequence ID" value="KAA8540100.1"/>
    <property type="molecule type" value="Genomic_DNA"/>
</dbReference>
<keyword evidence="2" id="KW-1185">Reference proteome</keyword>
<protein>
    <submittedName>
        <fullName evidence="1">Uncharacterized protein</fullName>
    </submittedName>
</protein>
<evidence type="ECO:0000313" key="1">
    <source>
        <dbReference type="EMBL" id="KAA8540100.1"/>
    </source>
</evidence>
<accession>A0A5J5BCJ9</accession>
<name>A0A5J5BCJ9_9ASTE</name>
<reference evidence="1 2" key="1">
    <citation type="submission" date="2019-09" db="EMBL/GenBank/DDBJ databases">
        <title>A chromosome-level genome assembly of the Chinese tupelo Nyssa sinensis.</title>
        <authorList>
            <person name="Yang X."/>
            <person name="Kang M."/>
            <person name="Yang Y."/>
            <person name="Xiong H."/>
            <person name="Wang M."/>
            <person name="Zhang Z."/>
            <person name="Wang Z."/>
            <person name="Wu H."/>
            <person name="Ma T."/>
            <person name="Liu J."/>
            <person name="Xi Z."/>
        </authorList>
    </citation>
    <scope>NUCLEOTIDE SEQUENCE [LARGE SCALE GENOMIC DNA]</scope>
    <source>
        <strain evidence="1">J267</strain>
        <tissue evidence="1">Leaf</tissue>
    </source>
</reference>
<gene>
    <name evidence="1" type="ORF">F0562_026792</name>
</gene>
<organism evidence="1 2">
    <name type="scientific">Nyssa sinensis</name>
    <dbReference type="NCBI Taxonomy" id="561372"/>
    <lineage>
        <taxon>Eukaryota</taxon>
        <taxon>Viridiplantae</taxon>
        <taxon>Streptophyta</taxon>
        <taxon>Embryophyta</taxon>
        <taxon>Tracheophyta</taxon>
        <taxon>Spermatophyta</taxon>
        <taxon>Magnoliopsida</taxon>
        <taxon>eudicotyledons</taxon>
        <taxon>Gunneridae</taxon>
        <taxon>Pentapetalae</taxon>
        <taxon>asterids</taxon>
        <taxon>Cornales</taxon>
        <taxon>Nyssaceae</taxon>
        <taxon>Nyssa</taxon>
    </lineage>
</organism>
<proteinExistence type="predicted"/>